<evidence type="ECO:0000313" key="9">
    <source>
        <dbReference type="EMBL" id="KAK9508984.1"/>
    </source>
</evidence>
<evidence type="ECO:0000256" key="3">
    <source>
        <dbReference type="ARBA" id="ARBA00022692"/>
    </source>
</evidence>
<feature type="transmembrane region" description="Helical" evidence="7">
    <location>
        <begin position="127"/>
        <end position="145"/>
    </location>
</feature>
<dbReference type="Pfam" id="PF12832">
    <property type="entry name" value="MFS_1_like"/>
    <property type="match status" value="1"/>
</dbReference>
<dbReference type="InterPro" id="IPR024989">
    <property type="entry name" value="MFS_assoc_dom"/>
</dbReference>
<feature type="transmembrane region" description="Helical" evidence="7">
    <location>
        <begin position="194"/>
        <end position="214"/>
    </location>
</feature>
<feature type="transmembrane region" description="Helical" evidence="7">
    <location>
        <begin position="40"/>
        <end position="62"/>
    </location>
</feature>
<dbReference type="SUPFAM" id="SSF103473">
    <property type="entry name" value="MFS general substrate transporter"/>
    <property type="match status" value="1"/>
</dbReference>
<comment type="caution">
    <text evidence="9">The sequence shown here is derived from an EMBL/GenBank/DDBJ whole genome shotgun (WGS) entry which is preliminary data.</text>
</comment>
<evidence type="ECO:0000256" key="7">
    <source>
        <dbReference type="SAM" id="Phobius"/>
    </source>
</evidence>
<evidence type="ECO:0000256" key="5">
    <source>
        <dbReference type="ARBA" id="ARBA00023136"/>
    </source>
</evidence>
<dbReference type="InterPro" id="IPR036259">
    <property type="entry name" value="MFS_trans_sf"/>
</dbReference>
<feature type="transmembrane region" description="Helical" evidence="7">
    <location>
        <begin position="226"/>
        <end position="243"/>
    </location>
</feature>
<protein>
    <recommendedName>
        <fullName evidence="8">Major facilitator superfamily (MFS) profile domain-containing protein</fullName>
    </recommendedName>
</protein>
<keyword evidence="5 7" id="KW-0472">Membrane</keyword>
<evidence type="ECO:0000256" key="1">
    <source>
        <dbReference type="ARBA" id="ARBA00004141"/>
    </source>
</evidence>
<comment type="similarity">
    <text evidence="2">Belongs to the major facilitator superfamily. MFSD6 family.</text>
</comment>
<accession>A0AAW1DDD9</accession>
<gene>
    <name evidence="9" type="ORF">O3M35_006409</name>
</gene>
<feature type="compositionally biased region" description="Polar residues" evidence="6">
    <location>
        <begin position="280"/>
        <end position="293"/>
    </location>
</feature>
<reference evidence="9 10" key="1">
    <citation type="submission" date="2022-12" db="EMBL/GenBank/DDBJ databases">
        <title>Chromosome-level genome assembly of true bugs.</title>
        <authorList>
            <person name="Ma L."/>
            <person name="Li H."/>
        </authorList>
    </citation>
    <scope>NUCLEOTIDE SEQUENCE [LARGE SCALE GENOMIC DNA]</scope>
    <source>
        <strain evidence="9">Lab_2022b</strain>
    </source>
</reference>
<dbReference type="AlphaFoldDB" id="A0AAW1DDD9"/>
<dbReference type="PANTHER" id="PTHR16172">
    <property type="entry name" value="MAJOR FACILITATOR SUPERFAMILY DOMAIN-CONTAINING PROTEIN 6-LIKE"/>
    <property type="match status" value="1"/>
</dbReference>
<feature type="transmembrane region" description="Helical" evidence="7">
    <location>
        <begin position="157"/>
        <end position="182"/>
    </location>
</feature>
<evidence type="ECO:0000313" key="10">
    <source>
        <dbReference type="Proteomes" id="UP001461498"/>
    </source>
</evidence>
<dbReference type="PROSITE" id="PS50850">
    <property type="entry name" value="MFS"/>
    <property type="match status" value="1"/>
</dbReference>
<organism evidence="9 10">
    <name type="scientific">Rhynocoris fuscipes</name>
    <dbReference type="NCBI Taxonomy" id="488301"/>
    <lineage>
        <taxon>Eukaryota</taxon>
        <taxon>Metazoa</taxon>
        <taxon>Ecdysozoa</taxon>
        <taxon>Arthropoda</taxon>
        <taxon>Hexapoda</taxon>
        <taxon>Insecta</taxon>
        <taxon>Pterygota</taxon>
        <taxon>Neoptera</taxon>
        <taxon>Paraneoptera</taxon>
        <taxon>Hemiptera</taxon>
        <taxon>Heteroptera</taxon>
        <taxon>Panheteroptera</taxon>
        <taxon>Cimicomorpha</taxon>
        <taxon>Reduviidae</taxon>
        <taxon>Harpactorinae</taxon>
        <taxon>Harpactorini</taxon>
        <taxon>Rhynocoris</taxon>
    </lineage>
</organism>
<evidence type="ECO:0000259" key="8">
    <source>
        <dbReference type="PROSITE" id="PS50850"/>
    </source>
</evidence>
<name>A0AAW1DDD9_9HEMI</name>
<sequence length="304" mass="33086">MKYGQQRVWGTIGFGISALLGGLAMNYVNPKDSQGVKDYFPAFSIATVCMVVDVFCCTKLKLPPMPKSENIIKDIKKLIKQPHIATFLIFAVFVGICDASIIFYLLWYLEDLAAATQFSSSIKFLQGLTVAVETLCGEVIMFPLSGKILSKMGYGHCLSMCFAFYTLRMALIAAIPSPWWIIPIEMFMQGPTYALTYTTVVAYASAVAPAGTSGTIQGIVAGMDDGLGFSLGSLIGGVIYKIYGGRILFILTAVLAFLCCITHSILFNAYFKHSMKKPSNSSPLKSVQTSPSDVNPELESTKFL</sequence>
<keyword evidence="10" id="KW-1185">Reference proteome</keyword>
<feature type="domain" description="Major facilitator superfamily (MFS) profile" evidence="8">
    <location>
        <begin position="84"/>
        <end position="304"/>
    </location>
</feature>
<evidence type="ECO:0000256" key="2">
    <source>
        <dbReference type="ARBA" id="ARBA00005241"/>
    </source>
</evidence>
<feature type="transmembrane region" description="Helical" evidence="7">
    <location>
        <begin position="249"/>
        <end position="271"/>
    </location>
</feature>
<feature type="transmembrane region" description="Helical" evidence="7">
    <location>
        <begin position="7"/>
        <end position="28"/>
    </location>
</feature>
<evidence type="ECO:0000256" key="6">
    <source>
        <dbReference type="SAM" id="MobiDB-lite"/>
    </source>
</evidence>
<dbReference type="PANTHER" id="PTHR16172:SF37">
    <property type="entry name" value="RE36877P"/>
    <property type="match status" value="1"/>
</dbReference>
<dbReference type="InterPro" id="IPR020846">
    <property type="entry name" value="MFS_dom"/>
</dbReference>
<keyword evidence="3 7" id="KW-0812">Transmembrane</keyword>
<keyword evidence="4 7" id="KW-1133">Transmembrane helix</keyword>
<dbReference type="InterPro" id="IPR051717">
    <property type="entry name" value="MFS_MFSD6"/>
</dbReference>
<dbReference type="GO" id="GO:0022857">
    <property type="term" value="F:transmembrane transporter activity"/>
    <property type="evidence" value="ECO:0007669"/>
    <property type="project" value="InterPro"/>
</dbReference>
<dbReference type="Gene3D" id="1.20.1250.20">
    <property type="entry name" value="MFS general substrate transporter like domains"/>
    <property type="match status" value="1"/>
</dbReference>
<proteinExistence type="inferred from homology"/>
<evidence type="ECO:0000256" key="4">
    <source>
        <dbReference type="ARBA" id="ARBA00022989"/>
    </source>
</evidence>
<feature type="region of interest" description="Disordered" evidence="6">
    <location>
        <begin position="280"/>
        <end position="304"/>
    </location>
</feature>
<dbReference type="GO" id="GO:0016020">
    <property type="term" value="C:membrane"/>
    <property type="evidence" value="ECO:0007669"/>
    <property type="project" value="UniProtKB-SubCell"/>
</dbReference>
<dbReference type="Proteomes" id="UP001461498">
    <property type="component" value="Unassembled WGS sequence"/>
</dbReference>
<comment type="subcellular location">
    <subcellularLocation>
        <location evidence="1">Membrane</location>
        <topology evidence="1">Multi-pass membrane protein</topology>
    </subcellularLocation>
</comment>
<feature type="transmembrane region" description="Helical" evidence="7">
    <location>
        <begin position="83"/>
        <end position="107"/>
    </location>
</feature>
<dbReference type="EMBL" id="JAPXFL010000003">
    <property type="protein sequence ID" value="KAK9508984.1"/>
    <property type="molecule type" value="Genomic_DNA"/>
</dbReference>